<evidence type="ECO:0000313" key="9">
    <source>
        <dbReference type="EMBL" id="PPQ32774.1"/>
    </source>
</evidence>
<keyword evidence="4" id="KW-0963">Cytoplasm</keyword>
<feature type="domain" description="Pyrroline-5-carboxylate reductase catalytic N-terminal" evidence="7">
    <location>
        <begin position="7"/>
        <end position="96"/>
    </location>
</feature>
<dbReference type="InterPro" id="IPR008927">
    <property type="entry name" value="6-PGluconate_DH-like_C_sf"/>
</dbReference>
<dbReference type="InterPro" id="IPR000304">
    <property type="entry name" value="Pyrroline-COOH_reductase"/>
</dbReference>
<dbReference type="GO" id="GO:0055129">
    <property type="term" value="P:L-proline biosynthetic process"/>
    <property type="evidence" value="ECO:0007669"/>
    <property type="project" value="UniProtKB-UniRule"/>
</dbReference>
<dbReference type="EC" id="1.5.1.2" evidence="4 5"/>
<evidence type="ECO:0000256" key="1">
    <source>
        <dbReference type="ARBA" id="ARBA00005525"/>
    </source>
</evidence>
<evidence type="ECO:0000256" key="6">
    <source>
        <dbReference type="PIRSR" id="PIRSR000193-1"/>
    </source>
</evidence>
<dbReference type="FunFam" id="1.10.3730.10:FF:000001">
    <property type="entry name" value="Pyrroline-5-carboxylate reductase"/>
    <property type="match status" value="1"/>
</dbReference>
<evidence type="ECO:0000313" key="10">
    <source>
        <dbReference type="Proteomes" id="UP000239089"/>
    </source>
</evidence>
<name>A0A2S6NDX3_9HYPH</name>
<comment type="pathway">
    <text evidence="4">Amino-acid biosynthesis; L-proline biosynthesis; L-proline from L-glutamate 5-semialdehyde: step 1/1.</text>
</comment>
<comment type="similarity">
    <text evidence="1 4">Belongs to the pyrroline-5-carboxylate reductase family.</text>
</comment>
<reference evidence="9 10" key="1">
    <citation type="journal article" date="2018" name="Arch. Microbiol.">
        <title>New insights into the metabolic potential of the phototrophic purple bacterium Rhodopila globiformis DSM 161(T) from its draft genome sequence and evidence for a vanadium-dependent nitrogenase.</title>
        <authorList>
            <person name="Imhoff J.F."/>
            <person name="Rahn T."/>
            <person name="Kunzel S."/>
            <person name="Neulinger S.C."/>
        </authorList>
    </citation>
    <scope>NUCLEOTIDE SEQUENCE [LARGE SCALE GENOMIC DNA]</scope>
    <source>
        <strain evidence="9 10">DSM 16996</strain>
    </source>
</reference>
<evidence type="ECO:0000256" key="2">
    <source>
        <dbReference type="ARBA" id="ARBA00022857"/>
    </source>
</evidence>
<gene>
    <name evidence="4" type="primary">proC</name>
    <name evidence="9" type="ORF">CCR94_03805</name>
</gene>
<comment type="function">
    <text evidence="4">Catalyzes the reduction of 1-pyrroline-5-carboxylate (PCA) to L-proline.</text>
</comment>
<keyword evidence="2 4" id="KW-0521">NADP</keyword>
<dbReference type="InterPro" id="IPR029036">
    <property type="entry name" value="P5CR_dimer"/>
</dbReference>
<keyword evidence="3 4" id="KW-0560">Oxidoreductase</keyword>
<evidence type="ECO:0000256" key="4">
    <source>
        <dbReference type="HAMAP-Rule" id="MF_01925"/>
    </source>
</evidence>
<feature type="binding site" evidence="6">
    <location>
        <begin position="68"/>
        <end position="71"/>
    </location>
    <ligand>
        <name>NADP(+)</name>
        <dbReference type="ChEBI" id="CHEBI:58349"/>
    </ligand>
</feature>
<keyword evidence="10" id="KW-1185">Reference proteome</keyword>
<comment type="caution">
    <text evidence="9">The sequence shown here is derived from an EMBL/GenBank/DDBJ whole genome shotgun (WGS) entry which is preliminary data.</text>
</comment>
<dbReference type="Gene3D" id="1.10.3730.10">
    <property type="entry name" value="ProC C-terminal domain-like"/>
    <property type="match status" value="1"/>
</dbReference>
<dbReference type="AlphaFoldDB" id="A0A2S6NDX3"/>
<dbReference type="PANTHER" id="PTHR11645">
    <property type="entry name" value="PYRROLINE-5-CARBOXYLATE REDUCTASE"/>
    <property type="match status" value="1"/>
</dbReference>
<keyword evidence="4" id="KW-0028">Amino-acid biosynthesis</keyword>
<dbReference type="PIRSF" id="PIRSF000193">
    <property type="entry name" value="Pyrrol-5-carb_rd"/>
    <property type="match status" value="1"/>
</dbReference>
<dbReference type="NCBIfam" id="TIGR00112">
    <property type="entry name" value="proC"/>
    <property type="match status" value="1"/>
</dbReference>
<dbReference type="OrthoDB" id="9805754at2"/>
<evidence type="ECO:0000259" key="8">
    <source>
        <dbReference type="Pfam" id="PF14748"/>
    </source>
</evidence>
<dbReference type="Pfam" id="PF03807">
    <property type="entry name" value="F420_oxidored"/>
    <property type="match status" value="1"/>
</dbReference>
<dbReference type="Proteomes" id="UP000239089">
    <property type="component" value="Unassembled WGS sequence"/>
</dbReference>
<protein>
    <recommendedName>
        <fullName evidence="4 5">Pyrroline-5-carboxylate reductase</fullName>
        <shortName evidence="4">P5C reductase</shortName>
        <shortName evidence="4">P5CR</shortName>
        <ecNumber evidence="4 5">1.5.1.2</ecNumber>
    </recommendedName>
    <alternativeName>
        <fullName evidence="4">PCA reductase</fullName>
    </alternativeName>
</protein>
<evidence type="ECO:0000256" key="5">
    <source>
        <dbReference type="NCBIfam" id="TIGR00112"/>
    </source>
</evidence>
<accession>A0A2S6NDX3</accession>
<organism evidence="9 10">
    <name type="scientific">Rhodoblastus sphagnicola</name>
    <dbReference type="NCBI Taxonomy" id="333368"/>
    <lineage>
        <taxon>Bacteria</taxon>
        <taxon>Pseudomonadati</taxon>
        <taxon>Pseudomonadota</taxon>
        <taxon>Alphaproteobacteria</taxon>
        <taxon>Hyphomicrobiales</taxon>
        <taxon>Rhodoblastaceae</taxon>
        <taxon>Rhodoblastus</taxon>
    </lineage>
</organism>
<sequence length="268" mass="27235">MSAPDTLALVGAGKMGSALLGGWLAAGVEPGRIAVHDPAPSESLRALAAEKGFALNPPHAAAEAVVLAVKPQALDAVAAGIASLFGRDTFLLSIIAGKTVDNLSARLPVSAILRAMPNTPAAVGRGVTGVFANPATSSDQRAKAQFLLSGVGGVEWVEREALIDAVTAISGSGPAYVFYLVEALAEAGRRLGLPADLALRLARATVEGSGELLHRQPEISAEILRKNVTSPGGTTQAALDVLMAPDGLAELMARAAEAARKRAEDLSG</sequence>
<evidence type="ECO:0000256" key="3">
    <source>
        <dbReference type="ARBA" id="ARBA00023002"/>
    </source>
</evidence>
<dbReference type="InterPro" id="IPR036291">
    <property type="entry name" value="NAD(P)-bd_dom_sf"/>
</dbReference>
<dbReference type="EMBL" id="NHSJ01000034">
    <property type="protein sequence ID" value="PPQ32774.1"/>
    <property type="molecule type" value="Genomic_DNA"/>
</dbReference>
<dbReference type="SUPFAM" id="SSF48179">
    <property type="entry name" value="6-phosphogluconate dehydrogenase C-terminal domain-like"/>
    <property type="match status" value="1"/>
</dbReference>
<comment type="catalytic activity">
    <reaction evidence="4">
        <text>L-proline + NADP(+) = (S)-1-pyrroline-5-carboxylate + NADPH + 2 H(+)</text>
        <dbReference type="Rhea" id="RHEA:14109"/>
        <dbReference type="ChEBI" id="CHEBI:15378"/>
        <dbReference type="ChEBI" id="CHEBI:17388"/>
        <dbReference type="ChEBI" id="CHEBI:57783"/>
        <dbReference type="ChEBI" id="CHEBI:58349"/>
        <dbReference type="ChEBI" id="CHEBI:60039"/>
        <dbReference type="EC" id="1.5.1.2"/>
    </reaction>
</comment>
<proteinExistence type="inferred from homology"/>
<dbReference type="HAMAP" id="MF_01925">
    <property type="entry name" value="P5C_reductase"/>
    <property type="match status" value="1"/>
</dbReference>
<dbReference type="GO" id="GO:0004735">
    <property type="term" value="F:pyrroline-5-carboxylate reductase activity"/>
    <property type="evidence" value="ECO:0007669"/>
    <property type="project" value="UniProtKB-UniRule"/>
</dbReference>
<keyword evidence="4" id="KW-0641">Proline biosynthesis</keyword>
<dbReference type="PANTHER" id="PTHR11645:SF0">
    <property type="entry name" value="PYRROLINE-5-CARBOXYLATE REDUCTASE 3"/>
    <property type="match status" value="1"/>
</dbReference>
<dbReference type="SUPFAM" id="SSF51735">
    <property type="entry name" value="NAD(P)-binding Rossmann-fold domains"/>
    <property type="match status" value="1"/>
</dbReference>
<comment type="catalytic activity">
    <reaction evidence="4">
        <text>L-proline + NAD(+) = (S)-1-pyrroline-5-carboxylate + NADH + 2 H(+)</text>
        <dbReference type="Rhea" id="RHEA:14105"/>
        <dbReference type="ChEBI" id="CHEBI:15378"/>
        <dbReference type="ChEBI" id="CHEBI:17388"/>
        <dbReference type="ChEBI" id="CHEBI:57540"/>
        <dbReference type="ChEBI" id="CHEBI:57945"/>
        <dbReference type="ChEBI" id="CHEBI:60039"/>
        <dbReference type="EC" id="1.5.1.2"/>
    </reaction>
</comment>
<dbReference type="RefSeq" id="WP_104506545.1">
    <property type="nucleotide sequence ID" value="NZ_JACIGC010000007.1"/>
</dbReference>
<comment type="subcellular location">
    <subcellularLocation>
        <location evidence="4">Cytoplasm</location>
    </subcellularLocation>
</comment>
<evidence type="ECO:0000259" key="7">
    <source>
        <dbReference type="Pfam" id="PF03807"/>
    </source>
</evidence>
<dbReference type="UniPathway" id="UPA00098">
    <property type="reaction ID" value="UER00361"/>
</dbReference>
<dbReference type="GO" id="GO:0005737">
    <property type="term" value="C:cytoplasm"/>
    <property type="evidence" value="ECO:0007669"/>
    <property type="project" value="UniProtKB-SubCell"/>
</dbReference>
<dbReference type="InterPro" id="IPR028939">
    <property type="entry name" value="P5C_Rdtase_cat_N"/>
</dbReference>
<dbReference type="Gene3D" id="3.40.50.720">
    <property type="entry name" value="NAD(P)-binding Rossmann-like Domain"/>
    <property type="match status" value="1"/>
</dbReference>
<dbReference type="Pfam" id="PF14748">
    <property type="entry name" value="P5CR_dimer"/>
    <property type="match status" value="1"/>
</dbReference>
<feature type="domain" description="Pyrroline-5-carboxylate reductase dimerisation" evidence="8">
    <location>
        <begin position="160"/>
        <end position="265"/>
    </location>
</feature>